<proteinExistence type="predicted"/>
<evidence type="ECO:0000313" key="1">
    <source>
        <dbReference type="EMBL" id="KAL3772082.1"/>
    </source>
</evidence>
<keyword evidence="2" id="KW-1185">Reference proteome</keyword>
<comment type="caution">
    <text evidence="1">The sequence shown here is derived from an EMBL/GenBank/DDBJ whole genome shotgun (WGS) entry which is preliminary data.</text>
</comment>
<name>A0ABD3N839_9STRA</name>
<organism evidence="1 2">
    <name type="scientific">Discostella pseudostelligera</name>
    <dbReference type="NCBI Taxonomy" id="259834"/>
    <lineage>
        <taxon>Eukaryota</taxon>
        <taxon>Sar</taxon>
        <taxon>Stramenopiles</taxon>
        <taxon>Ochrophyta</taxon>
        <taxon>Bacillariophyta</taxon>
        <taxon>Coscinodiscophyceae</taxon>
        <taxon>Thalassiosirophycidae</taxon>
        <taxon>Stephanodiscales</taxon>
        <taxon>Stephanodiscaceae</taxon>
        <taxon>Discostella</taxon>
    </lineage>
</organism>
<sequence length="187" mass="20013">MVMASGFKLVTSCDHGVRSPPLPRYLSASPLLMLLLFFVLSSSIHHHHHPILALAASSSSSANNVIQCRSGWTNLLQTLHPSQINDGYCDFPYDNADEPNTSACSGGMDGMGAEDALTSYFSRTASFHVVPSELSELRTSKDAIDGQRASLMERIADLEREIGDINGGTSKYGVDGSSSCCVMPATN</sequence>
<protein>
    <submittedName>
        <fullName evidence="1">Uncharacterized protein</fullName>
    </submittedName>
</protein>
<gene>
    <name evidence="1" type="ORF">ACHAWU_008104</name>
</gene>
<dbReference type="EMBL" id="JALLBG020000017">
    <property type="protein sequence ID" value="KAL3772082.1"/>
    <property type="molecule type" value="Genomic_DNA"/>
</dbReference>
<dbReference type="Proteomes" id="UP001530293">
    <property type="component" value="Unassembled WGS sequence"/>
</dbReference>
<evidence type="ECO:0000313" key="2">
    <source>
        <dbReference type="Proteomes" id="UP001530293"/>
    </source>
</evidence>
<dbReference type="AlphaFoldDB" id="A0ABD3N839"/>
<reference evidence="1 2" key="1">
    <citation type="submission" date="2024-10" db="EMBL/GenBank/DDBJ databases">
        <title>Updated reference genomes for cyclostephanoid diatoms.</title>
        <authorList>
            <person name="Roberts W.R."/>
            <person name="Alverson A.J."/>
        </authorList>
    </citation>
    <scope>NUCLEOTIDE SEQUENCE [LARGE SCALE GENOMIC DNA]</scope>
    <source>
        <strain evidence="1 2">AJA232-27</strain>
    </source>
</reference>
<accession>A0ABD3N839</accession>